<comment type="caution">
    <text evidence="2">The sequence shown here is derived from an EMBL/GenBank/DDBJ whole genome shotgun (WGS) entry which is preliminary data.</text>
</comment>
<name>A0A1X1YYZ1_9MYCO</name>
<reference evidence="2 3" key="1">
    <citation type="submission" date="2016-01" db="EMBL/GenBank/DDBJ databases">
        <title>The new phylogeny of the genus Mycobacterium.</title>
        <authorList>
            <person name="Tarcisio F."/>
            <person name="Conor M."/>
            <person name="Antonella G."/>
            <person name="Elisabetta G."/>
            <person name="Giulia F.S."/>
            <person name="Sara T."/>
            <person name="Anna F."/>
            <person name="Clotilde B."/>
            <person name="Roberto B."/>
            <person name="Veronica D.S."/>
            <person name="Fabio R."/>
            <person name="Monica P."/>
            <person name="Olivier J."/>
            <person name="Enrico T."/>
            <person name="Nicola S."/>
        </authorList>
    </citation>
    <scope>NUCLEOTIDE SEQUENCE [LARGE SCALE GENOMIC DNA]</scope>
    <source>
        <strain evidence="2 3">DSM 44572</strain>
    </source>
</reference>
<feature type="compositionally biased region" description="Acidic residues" evidence="1">
    <location>
        <begin position="36"/>
        <end position="46"/>
    </location>
</feature>
<proteinExistence type="predicted"/>
<feature type="region of interest" description="Disordered" evidence="1">
    <location>
        <begin position="1"/>
        <end position="46"/>
    </location>
</feature>
<dbReference type="EMBL" id="LQPJ01000155">
    <property type="protein sequence ID" value="ORW16328.1"/>
    <property type="molecule type" value="Genomic_DNA"/>
</dbReference>
<sequence length="84" mass="9589">MFETRAPEPGSPGETPERLTPEEPPERQPHGREEEDMRAEEGDETVNEYAAKGKQTLGKIKDTQRQGSPLGRIVRRITRLFRSE</sequence>
<feature type="compositionally biased region" description="Basic and acidic residues" evidence="1">
    <location>
        <begin position="15"/>
        <end position="35"/>
    </location>
</feature>
<accession>A0A1X1YYZ1</accession>
<protein>
    <submittedName>
        <fullName evidence="2">Uncharacterized protein</fullName>
    </submittedName>
</protein>
<evidence type="ECO:0000313" key="2">
    <source>
        <dbReference type="EMBL" id="ORW16328.1"/>
    </source>
</evidence>
<dbReference type="Proteomes" id="UP000193529">
    <property type="component" value="Unassembled WGS sequence"/>
</dbReference>
<keyword evidence="3" id="KW-1185">Reference proteome</keyword>
<evidence type="ECO:0000256" key="1">
    <source>
        <dbReference type="SAM" id="MobiDB-lite"/>
    </source>
</evidence>
<dbReference type="AlphaFoldDB" id="A0A1X1YYZ1"/>
<organism evidence="2 3">
    <name type="scientific">Mycobacterium palustre</name>
    <dbReference type="NCBI Taxonomy" id="153971"/>
    <lineage>
        <taxon>Bacteria</taxon>
        <taxon>Bacillati</taxon>
        <taxon>Actinomycetota</taxon>
        <taxon>Actinomycetes</taxon>
        <taxon>Mycobacteriales</taxon>
        <taxon>Mycobacteriaceae</taxon>
        <taxon>Mycobacterium</taxon>
        <taxon>Mycobacterium simiae complex</taxon>
    </lineage>
</organism>
<evidence type="ECO:0000313" key="3">
    <source>
        <dbReference type="Proteomes" id="UP000193529"/>
    </source>
</evidence>
<gene>
    <name evidence="2" type="ORF">AWC19_22275</name>
</gene>